<keyword evidence="1" id="KW-1133">Transmembrane helix</keyword>
<reference evidence="3" key="1">
    <citation type="submission" date="2016-02" db="EMBL/GenBank/DDBJ databases">
        <authorList>
            <person name="Shin S.-K."/>
            <person name="Yi H."/>
            <person name="Kim E."/>
        </authorList>
    </citation>
    <scope>NUCLEOTIDE SEQUENCE [LARGE SCALE GENOMIC DNA]</scope>
    <source>
        <strain evidence="3">LPB0003</strain>
    </source>
</reference>
<accession>A0A1B8TY05</accession>
<dbReference type="Pfam" id="PF07949">
    <property type="entry name" value="YbbR"/>
    <property type="match status" value="1"/>
</dbReference>
<feature type="transmembrane region" description="Helical" evidence="1">
    <location>
        <begin position="12"/>
        <end position="29"/>
    </location>
</feature>
<organism evidence="2 3">
    <name type="scientific">Polaribacter vadi</name>
    <dbReference type="NCBI Taxonomy" id="1774273"/>
    <lineage>
        <taxon>Bacteria</taxon>
        <taxon>Pseudomonadati</taxon>
        <taxon>Bacteroidota</taxon>
        <taxon>Flavobacteriia</taxon>
        <taxon>Flavobacteriales</taxon>
        <taxon>Flavobacteriaceae</taxon>
    </lineage>
</organism>
<dbReference type="Proteomes" id="UP000092584">
    <property type="component" value="Unassembled WGS sequence"/>
</dbReference>
<keyword evidence="1" id="KW-0812">Transmembrane</keyword>
<dbReference type="InterPro" id="IPR012505">
    <property type="entry name" value="YbbR"/>
</dbReference>
<dbReference type="Gene3D" id="2.170.120.40">
    <property type="entry name" value="YbbR-like domain"/>
    <property type="match status" value="1"/>
</dbReference>
<dbReference type="KEGG" id="pob:LPB03_03685"/>
<dbReference type="OrthoDB" id="1150187at2"/>
<dbReference type="AlphaFoldDB" id="A0A1B8TY05"/>
<sequence length="313" mass="35433">MATSSKKIPKTFITFLIISFLIWLLITFSKEYTTVITYPVNYNNIAQDKLLQEIPIKKIDLSITATGFKILRAKLATKKINLDASRLRKKSASKFYFLPRNQTTKIQKQLLNGIVLEEIMQDTIFLSLGVLTSKKVALKPKVDITYHIGYDLLNQLKVTPDSIVISGPKDQLNSIEHLNLSPLTLKGVKGSFTEEVSILKSEKQKNLKFKNTKVTITGKVDKFTEGTIQVPFIIKNLPENTNLTILQDKVEIVYVVALSNFAKVSETSFIVECDYAMAVKNEVGYLIPKIKTEIDFIKNIKIIPSKIDFLIQK</sequence>
<evidence type="ECO:0000313" key="3">
    <source>
        <dbReference type="Proteomes" id="UP000092584"/>
    </source>
</evidence>
<proteinExistence type="predicted"/>
<gene>
    <name evidence="2" type="ORF">LPB3_08810</name>
</gene>
<dbReference type="STRING" id="1774273.LPB03_03685"/>
<keyword evidence="1" id="KW-0472">Membrane</keyword>
<evidence type="ECO:0000256" key="1">
    <source>
        <dbReference type="SAM" id="Phobius"/>
    </source>
</evidence>
<name>A0A1B8TY05_9FLAO</name>
<evidence type="ECO:0000313" key="2">
    <source>
        <dbReference type="EMBL" id="OBY64472.1"/>
    </source>
</evidence>
<comment type="caution">
    <text evidence="2">The sequence shown here is derived from an EMBL/GenBank/DDBJ whole genome shotgun (WGS) entry which is preliminary data.</text>
</comment>
<protein>
    <recommendedName>
        <fullName evidence="4">YbbR-like domain-containing protein</fullName>
    </recommendedName>
</protein>
<evidence type="ECO:0008006" key="4">
    <source>
        <dbReference type="Google" id="ProtNLM"/>
    </source>
</evidence>
<keyword evidence="3" id="KW-1185">Reference proteome</keyword>
<dbReference type="EMBL" id="LSFM01000022">
    <property type="protein sequence ID" value="OBY64472.1"/>
    <property type="molecule type" value="Genomic_DNA"/>
</dbReference>